<keyword evidence="2" id="KW-1133">Transmembrane helix</keyword>
<keyword evidence="4" id="KW-1185">Reference proteome</keyword>
<gene>
    <name evidence="3" type="ORF">FKW44_003617</name>
</gene>
<keyword evidence="2" id="KW-0472">Membrane</keyword>
<evidence type="ECO:0000313" key="4">
    <source>
        <dbReference type="Proteomes" id="UP000595437"/>
    </source>
</evidence>
<reference evidence="4" key="1">
    <citation type="submission" date="2021-01" db="EMBL/GenBank/DDBJ databases">
        <title>Caligus Genome Assembly.</title>
        <authorList>
            <person name="Gallardo-Escarate C."/>
        </authorList>
    </citation>
    <scope>NUCLEOTIDE SEQUENCE [LARGE SCALE GENOMIC DNA]</scope>
</reference>
<keyword evidence="2" id="KW-0812">Transmembrane</keyword>
<feature type="region of interest" description="Disordered" evidence="1">
    <location>
        <begin position="56"/>
        <end position="83"/>
    </location>
</feature>
<protein>
    <submittedName>
        <fullName evidence="3">Uncharacterized protein</fullName>
    </submittedName>
</protein>
<dbReference type="EMBL" id="CP045891">
    <property type="protein sequence ID" value="QQP58340.1"/>
    <property type="molecule type" value="Genomic_DNA"/>
</dbReference>
<feature type="compositionally biased region" description="Low complexity" evidence="1">
    <location>
        <begin position="66"/>
        <end position="77"/>
    </location>
</feature>
<accession>A0A7T8QX52</accession>
<organism evidence="3 4">
    <name type="scientific">Caligus rogercresseyi</name>
    <name type="common">Sea louse</name>
    <dbReference type="NCBI Taxonomy" id="217165"/>
    <lineage>
        <taxon>Eukaryota</taxon>
        <taxon>Metazoa</taxon>
        <taxon>Ecdysozoa</taxon>
        <taxon>Arthropoda</taxon>
        <taxon>Crustacea</taxon>
        <taxon>Multicrustacea</taxon>
        <taxon>Hexanauplia</taxon>
        <taxon>Copepoda</taxon>
        <taxon>Siphonostomatoida</taxon>
        <taxon>Caligidae</taxon>
        <taxon>Caligus</taxon>
    </lineage>
</organism>
<name>A0A7T8QX52_CALRO</name>
<evidence type="ECO:0000313" key="3">
    <source>
        <dbReference type="EMBL" id="QQP58340.1"/>
    </source>
</evidence>
<evidence type="ECO:0000256" key="1">
    <source>
        <dbReference type="SAM" id="MobiDB-lite"/>
    </source>
</evidence>
<dbReference type="Proteomes" id="UP000595437">
    <property type="component" value="Chromosome 2"/>
</dbReference>
<dbReference type="OrthoDB" id="10632826at2759"/>
<dbReference type="AlphaFoldDB" id="A0A7T8QX52"/>
<proteinExistence type="predicted"/>
<evidence type="ECO:0000256" key="2">
    <source>
        <dbReference type="SAM" id="Phobius"/>
    </source>
</evidence>
<feature type="transmembrane region" description="Helical" evidence="2">
    <location>
        <begin position="6"/>
        <end position="28"/>
    </location>
</feature>
<sequence length="105" mass="11133">MTNAALVFTLCILSILGGVIICGVCIAVREIKKYREHATVQTGNLILALATSSAQSAPQSEGGAGQTANNNNNRQGGKSVLMDEDEFFSENSEDWKDDDTQAAVV</sequence>